<dbReference type="Proteomes" id="UP000789901">
    <property type="component" value="Unassembled WGS sequence"/>
</dbReference>
<name>A0ABN7UU18_GIGMA</name>
<sequence>MPNMNSLICSTKETHEVQDTTYSSNSITSPLHKKRRRLNKISPGEVRKFKAEDEKERCNQIIQGFTMLKEQLPPTFYKMSNAELLKKVLKNKEVKNLNDKWLQLNSICTKLNSELEYFKK</sequence>
<reference evidence="1 2" key="1">
    <citation type="submission" date="2021-06" db="EMBL/GenBank/DDBJ databases">
        <authorList>
            <person name="Kallberg Y."/>
            <person name="Tangrot J."/>
            <person name="Rosling A."/>
        </authorList>
    </citation>
    <scope>NUCLEOTIDE SEQUENCE [LARGE SCALE GENOMIC DNA]</scope>
    <source>
        <strain evidence="1 2">120-4 pot B 10/14</strain>
    </source>
</reference>
<proteinExistence type="predicted"/>
<keyword evidence="2" id="KW-1185">Reference proteome</keyword>
<accession>A0ABN7UU18</accession>
<dbReference type="EMBL" id="CAJVQB010005827">
    <property type="protein sequence ID" value="CAG8670728.1"/>
    <property type="molecule type" value="Genomic_DNA"/>
</dbReference>
<gene>
    <name evidence="1" type="ORF">GMARGA_LOCUS10405</name>
</gene>
<organism evidence="1 2">
    <name type="scientific">Gigaspora margarita</name>
    <dbReference type="NCBI Taxonomy" id="4874"/>
    <lineage>
        <taxon>Eukaryota</taxon>
        <taxon>Fungi</taxon>
        <taxon>Fungi incertae sedis</taxon>
        <taxon>Mucoromycota</taxon>
        <taxon>Glomeromycotina</taxon>
        <taxon>Glomeromycetes</taxon>
        <taxon>Diversisporales</taxon>
        <taxon>Gigasporaceae</taxon>
        <taxon>Gigaspora</taxon>
    </lineage>
</organism>
<comment type="caution">
    <text evidence="1">The sequence shown here is derived from an EMBL/GenBank/DDBJ whole genome shotgun (WGS) entry which is preliminary data.</text>
</comment>
<evidence type="ECO:0000313" key="1">
    <source>
        <dbReference type="EMBL" id="CAG8670728.1"/>
    </source>
</evidence>
<evidence type="ECO:0000313" key="2">
    <source>
        <dbReference type="Proteomes" id="UP000789901"/>
    </source>
</evidence>
<protein>
    <submittedName>
        <fullName evidence="1">39147_t:CDS:1</fullName>
    </submittedName>
</protein>